<dbReference type="STRING" id="1123384.AJ81_01370"/>
<name>A0A0X1KP98_9THEM</name>
<keyword evidence="4" id="KW-0723">Serine/threonine-protein kinase</keyword>
<dbReference type="OrthoDB" id="9797578at2"/>
<sequence>MEKVLDHVQSFFLDMPVLEVMNPNVISVRPDRTLRQVKEILRIKRISGVPVVDSERKIVGIVSIEDIIKALEGGYIDEKVQDHMTKNVVCLKSSDTLKEVIETFEKYSYGRFPVVDENNRVLGIITKNDVMMALLAKLGLVYLHDERRKEVLESPDYFGRSLITGESLDKSGADFFFPIDYYDINLAGVGASKLRQFLLSKGVDPETARRVAIATYEAETNVVIHSGSTGAIYCFIKPDSIFVRVEDTGKGIDNVELAMKEGYSTAPDYVRELGFGAGMGFTNMKRCSDNLMVVSKVGAGVVVEMEFRRNKEGSR</sequence>
<dbReference type="Pfam" id="PF00571">
    <property type="entry name" value="CBS"/>
    <property type="match status" value="2"/>
</dbReference>
<dbReference type="Gene3D" id="3.30.565.10">
    <property type="entry name" value="Histidine kinase-like ATPase, C-terminal domain"/>
    <property type="match status" value="1"/>
</dbReference>
<keyword evidence="1 2" id="KW-0129">CBS domain</keyword>
<dbReference type="RefSeq" id="WP_031503392.1">
    <property type="nucleotide sequence ID" value="NC_022795.1"/>
</dbReference>
<evidence type="ECO:0000256" key="1">
    <source>
        <dbReference type="ARBA" id="ARBA00023122"/>
    </source>
</evidence>
<dbReference type="GO" id="GO:0004674">
    <property type="term" value="F:protein serine/threonine kinase activity"/>
    <property type="evidence" value="ECO:0007669"/>
    <property type="project" value="UniProtKB-KW"/>
</dbReference>
<evidence type="ECO:0000256" key="2">
    <source>
        <dbReference type="PROSITE-ProRule" id="PRU00703"/>
    </source>
</evidence>
<dbReference type="InterPro" id="IPR051257">
    <property type="entry name" value="Diverse_CBS-Domain"/>
</dbReference>
<dbReference type="InterPro" id="IPR046342">
    <property type="entry name" value="CBS_dom_sf"/>
</dbReference>
<dbReference type="SMART" id="SM00116">
    <property type="entry name" value="CBS"/>
    <property type="match status" value="2"/>
</dbReference>
<dbReference type="PROSITE" id="PS51371">
    <property type="entry name" value="CBS"/>
    <property type="match status" value="2"/>
</dbReference>
<dbReference type="Pfam" id="PF02518">
    <property type="entry name" value="HATPase_c"/>
    <property type="match status" value="1"/>
</dbReference>
<accession>A0A0X1KP98</accession>
<dbReference type="PaxDb" id="1123384-AJ81_01370"/>
<feature type="domain" description="CBS" evidence="3">
    <location>
        <begin position="84"/>
        <end position="146"/>
    </location>
</feature>
<dbReference type="PANTHER" id="PTHR43080:SF2">
    <property type="entry name" value="CBS DOMAIN-CONTAINING PROTEIN"/>
    <property type="match status" value="1"/>
</dbReference>
<dbReference type="Gene3D" id="3.10.580.10">
    <property type="entry name" value="CBS-domain"/>
    <property type="match status" value="2"/>
</dbReference>
<evidence type="ECO:0000259" key="3">
    <source>
        <dbReference type="PROSITE" id="PS51371"/>
    </source>
</evidence>
<proteinExistence type="predicted"/>
<dbReference type="SUPFAM" id="SSF55874">
    <property type="entry name" value="ATPase domain of HSP90 chaperone/DNA topoisomerase II/histidine kinase"/>
    <property type="match status" value="1"/>
</dbReference>
<organism evidence="4 5">
    <name type="scientific">Pseudothermotoga hypogea DSM 11164 = NBRC 106472</name>
    <dbReference type="NCBI Taxonomy" id="1123384"/>
    <lineage>
        <taxon>Bacteria</taxon>
        <taxon>Thermotogati</taxon>
        <taxon>Thermotogota</taxon>
        <taxon>Thermotogae</taxon>
        <taxon>Thermotogales</taxon>
        <taxon>Thermotogaceae</taxon>
        <taxon>Pseudothermotoga</taxon>
    </lineage>
</organism>
<keyword evidence="5" id="KW-1185">Reference proteome</keyword>
<evidence type="ECO:0000313" key="4">
    <source>
        <dbReference type="EMBL" id="AJC73073.1"/>
    </source>
</evidence>
<dbReference type="PANTHER" id="PTHR43080">
    <property type="entry name" value="CBS DOMAIN-CONTAINING PROTEIN CBSX3, MITOCHONDRIAL"/>
    <property type="match status" value="1"/>
</dbReference>
<dbReference type="InterPro" id="IPR000644">
    <property type="entry name" value="CBS_dom"/>
</dbReference>
<gene>
    <name evidence="4" type="ORF">AJ81_01370</name>
</gene>
<dbReference type="KEGG" id="phy:AJ81_01370"/>
<dbReference type="PATRIC" id="fig|1123384.7.peg.274"/>
<dbReference type="AlphaFoldDB" id="A0A0X1KP98"/>
<reference evidence="4 5" key="1">
    <citation type="submission" date="2014-01" db="EMBL/GenBank/DDBJ databases">
        <title>Genome sequencing of Thermotog hypogea.</title>
        <authorList>
            <person name="Zhang X."/>
            <person name="Alvare G."/>
            <person name="Fristensky B."/>
            <person name="Chen L."/>
            <person name="Suen T."/>
            <person name="Chen Q."/>
            <person name="Ma K."/>
        </authorList>
    </citation>
    <scope>NUCLEOTIDE SEQUENCE [LARGE SCALE GENOMIC DNA]</scope>
    <source>
        <strain evidence="4 5">DSM 11164</strain>
    </source>
</reference>
<dbReference type="SUPFAM" id="SSF54631">
    <property type="entry name" value="CBS-domain pair"/>
    <property type="match status" value="1"/>
</dbReference>
<dbReference type="InterPro" id="IPR036890">
    <property type="entry name" value="HATPase_C_sf"/>
</dbReference>
<keyword evidence="4" id="KW-0418">Kinase</keyword>
<keyword evidence="4" id="KW-0808">Transferase</keyword>
<protein>
    <submittedName>
        <fullName evidence="4">Anti-sigma regulatory factor, serine/threonine protein kinase</fullName>
    </submittedName>
</protein>
<feature type="domain" description="CBS" evidence="3">
    <location>
        <begin position="21"/>
        <end position="78"/>
    </location>
</feature>
<dbReference type="EMBL" id="CP007141">
    <property type="protein sequence ID" value="AJC73073.1"/>
    <property type="molecule type" value="Genomic_DNA"/>
</dbReference>
<evidence type="ECO:0000313" key="5">
    <source>
        <dbReference type="Proteomes" id="UP000077469"/>
    </source>
</evidence>
<dbReference type="Proteomes" id="UP000077469">
    <property type="component" value="Chromosome"/>
</dbReference>
<dbReference type="InterPro" id="IPR003594">
    <property type="entry name" value="HATPase_dom"/>
</dbReference>